<dbReference type="Gene3D" id="1.10.10.10">
    <property type="entry name" value="Winged helix-like DNA-binding domain superfamily/Winged helix DNA-binding domain"/>
    <property type="match status" value="1"/>
</dbReference>
<keyword evidence="2" id="KW-0805">Transcription regulation</keyword>
<dbReference type="GO" id="GO:0016987">
    <property type="term" value="F:sigma factor activity"/>
    <property type="evidence" value="ECO:0007669"/>
    <property type="project" value="UniProtKB-KW"/>
</dbReference>
<dbReference type="EMBL" id="BBNS01000007">
    <property type="protein sequence ID" value="GAL70730.1"/>
    <property type="molecule type" value="Genomic_DNA"/>
</dbReference>
<proteinExistence type="inferred from homology"/>
<dbReference type="GO" id="GO:0003677">
    <property type="term" value="F:DNA binding"/>
    <property type="evidence" value="ECO:0007669"/>
    <property type="project" value="UniProtKB-KW"/>
</dbReference>
<evidence type="ECO:0000256" key="1">
    <source>
        <dbReference type="ARBA" id="ARBA00010641"/>
    </source>
</evidence>
<dbReference type="InterPro" id="IPR013324">
    <property type="entry name" value="RNA_pol_sigma_r3/r4-like"/>
</dbReference>
<dbReference type="Pfam" id="PF04542">
    <property type="entry name" value="Sigma70_r2"/>
    <property type="match status" value="1"/>
</dbReference>
<dbReference type="SUPFAM" id="SSF88659">
    <property type="entry name" value="Sigma3 and sigma4 domains of RNA polymerase sigma factors"/>
    <property type="match status" value="1"/>
</dbReference>
<accession>A0A090W133</accession>
<organism evidence="9 11">
    <name type="scientific">Jejuia pallidilutea</name>
    <dbReference type="NCBI Taxonomy" id="504487"/>
    <lineage>
        <taxon>Bacteria</taxon>
        <taxon>Pseudomonadati</taxon>
        <taxon>Bacteroidota</taxon>
        <taxon>Flavobacteriia</taxon>
        <taxon>Flavobacteriales</taxon>
        <taxon>Flavobacteriaceae</taxon>
        <taxon>Jejuia</taxon>
    </lineage>
</organism>
<evidence type="ECO:0000256" key="2">
    <source>
        <dbReference type="ARBA" id="ARBA00023015"/>
    </source>
</evidence>
<feature type="domain" description="RNA polymerase sigma factor 70 region 4 type 2" evidence="7">
    <location>
        <begin position="139"/>
        <end position="178"/>
    </location>
</feature>
<dbReference type="Pfam" id="PF08281">
    <property type="entry name" value="Sigma70_r4_2"/>
    <property type="match status" value="1"/>
</dbReference>
<feature type="domain" description="RNA polymerase sigma-70 region 2" evidence="6">
    <location>
        <begin position="35"/>
        <end position="104"/>
    </location>
</feature>
<dbReference type="InterPro" id="IPR039425">
    <property type="entry name" value="RNA_pol_sigma-70-like"/>
</dbReference>
<name>A0A090W133_9FLAO</name>
<evidence type="ECO:0000313" key="9">
    <source>
        <dbReference type="EMBL" id="GAL70730.1"/>
    </source>
</evidence>
<evidence type="ECO:0000256" key="5">
    <source>
        <dbReference type="ARBA" id="ARBA00023163"/>
    </source>
</evidence>
<dbReference type="eggNOG" id="COG1595">
    <property type="taxonomic scope" value="Bacteria"/>
</dbReference>
<dbReference type="CDD" id="cd06171">
    <property type="entry name" value="Sigma70_r4"/>
    <property type="match status" value="1"/>
</dbReference>
<dbReference type="InterPro" id="IPR013249">
    <property type="entry name" value="RNA_pol_sigma70_r4_t2"/>
</dbReference>
<evidence type="ECO:0000313" key="10">
    <source>
        <dbReference type="Proteomes" id="UP000029641"/>
    </source>
</evidence>
<dbReference type="InterPro" id="IPR014284">
    <property type="entry name" value="RNA_pol_sigma-70_dom"/>
</dbReference>
<evidence type="ECO:0000313" key="8">
    <source>
        <dbReference type="EMBL" id="GAL67023.1"/>
    </source>
</evidence>
<dbReference type="GO" id="GO:0006352">
    <property type="term" value="P:DNA-templated transcription initiation"/>
    <property type="evidence" value="ECO:0007669"/>
    <property type="project" value="InterPro"/>
</dbReference>
<evidence type="ECO:0000256" key="3">
    <source>
        <dbReference type="ARBA" id="ARBA00023082"/>
    </source>
</evidence>
<dbReference type="AlphaFoldDB" id="A0A090W133"/>
<evidence type="ECO:0000259" key="7">
    <source>
        <dbReference type="Pfam" id="PF08281"/>
    </source>
</evidence>
<evidence type="ECO:0000256" key="4">
    <source>
        <dbReference type="ARBA" id="ARBA00023125"/>
    </source>
</evidence>
<dbReference type="STRING" id="504487.JCM19538_367"/>
<dbReference type="Proteomes" id="UP000029646">
    <property type="component" value="Unassembled WGS sequence"/>
</dbReference>
<protein>
    <submittedName>
        <fullName evidence="9">RNA polymerase sigma-70 factor</fullName>
    </submittedName>
</protein>
<reference evidence="10 11" key="1">
    <citation type="journal article" date="2014" name="Genome Announc.">
        <title>Draft Genome Sequence of Marine Flavobacterium Jejuia pallidilutea Strain 11shimoA1 and Pigmentation Mutants.</title>
        <authorList>
            <person name="Takatani N."/>
            <person name="Nakanishi M."/>
            <person name="Meirelles P."/>
            <person name="Mino S."/>
            <person name="Suda W."/>
            <person name="Oshima K."/>
            <person name="Hattori M."/>
            <person name="Ohkuma M."/>
            <person name="Hosokawa M."/>
            <person name="Miyashita K."/>
            <person name="Thompson F.L."/>
            <person name="Niwa A."/>
            <person name="Sawabe T."/>
            <person name="Sawabe T."/>
        </authorList>
    </citation>
    <scope>NUCLEOTIDE SEQUENCE [LARGE SCALE GENOMIC DNA]</scope>
    <source>
        <strain evidence="8 10">JCM 19301</strain>
        <strain evidence="9">JCM 19302</strain>
        <strain evidence="11">JCM19302</strain>
    </source>
</reference>
<dbReference type="NCBIfam" id="TIGR02937">
    <property type="entry name" value="sigma70-ECF"/>
    <property type="match status" value="1"/>
</dbReference>
<keyword evidence="3" id="KW-0731">Sigma factor</keyword>
<comment type="similarity">
    <text evidence="1">Belongs to the sigma-70 factor family. ECF subfamily.</text>
</comment>
<evidence type="ECO:0000313" key="11">
    <source>
        <dbReference type="Proteomes" id="UP000029646"/>
    </source>
</evidence>
<evidence type="ECO:0000259" key="6">
    <source>
        <dbReference type="Pfam" id="PF04542"/>
    </source>
</evidence>
<dbReference type="InterPro" id="IPR036388">
    <property type="entry name" value="WH-like_DNA-bd_sf"/>
</dbReference>
<keyword evidence="4" id="KW-0238">DNA-binding</keyword>
<dbReference type="InterPro" id="IPR013325">
    <property type="entry name" value="RNA_pol_sigma_r2"/>
</dbReference>
<dbReference type="PANTHER" id="PTHR43133:SF8">
    <property type="entry name" value="RNA POLYMERASE SIGMA FACTOR HI_1459-RELATED"/>
    <property type="match status" value="1"/>
</dbReference>
<dbReference type="EMBL" id="BBNR01000007">
    <property type="protein sequence ID" value="GAL67023.1"/>
    <property type="molecule type" value="Genomic_DNA"/>
</dbReference>
<dbReference type="Proteomes" id="UP000029641">
    <property type="component" value="Unassembled WGS sequence"/>
</dbReference>
<sequence length="203" mass="23705">MLRALKVNIMQKELITDATLVSNYIAGQESALETLIGRHKHKIYSFIYSKVYDKDVAEDIFQDTFIKVIRTLKRGAYNEEGKFLPWVMRIAHNLVIDYFRKSNRMPKFDNTGEFSIFSVLSDSTLNAEKSIIKEQVEHDVRRLVDELPEDQKEVLIMRIYNDMSFKEISDRTGVSINTALGRMRYALINLRKIIEKHNIVLTN</sequence>
<dbReference type="InterPro" id="IPR007627">
    <property type="entry name" value="RNA_pol_sigma70_r2"/>
</dbReference>
<keyword evidence="5" id="KW-0804">Transcription</keyword>
<dbReference type="Gene3D" id="1.10.1740.10">
    <property type="match status" value="1"/>
</dbReference>
<dbReference type="SUPFAM" id="SSF88946">
    <property type="entry name" value="Sigma2 domain of RNA polymerase sigma factors"/>
    <property type="match status" value="1"/>
</dbReference>
<comment type="caution">
    <text evidence="9">The sequence shown here is derived from an EMBL/GenBank/DDBJ whole genome shotgun (WGS) entry which is preliminary data.</text>
</comment>
<dbReference type="PANTHER" id="PTHR43133">
    <property type="entry name" value="RNA POLYMERASE ECF-TYPE SIGMA FACTO"/>
    <property type="match status" value="1"/>
</dbReference>
<gene>
    <name evidence="8" type="ORF">JCM19301_2188</name>
    <name evidence="9" type="ORF">JCM19302_2452</name>
</gene>